<name>A0A1I8H435_9PLAT</name>
<dbReference type="SUPFAM" id="SSF54928">
    <property type="entry name" value="RNA-binding domain, RBD"/>
    <property type="match status" value="2"/>
</dbReference>
<feature type="domain" description="RRM" evidence="7">
    <location>
        <begin position="180"/>
        <end position="265"/>
    </location>
</feature>
<evidence type="ECO:0000313" key="8">
    <source>
        <dbReference type="Proteomes" id="UP000095280"/>
    </source>
</evidence>
<evidence type="ECO:0000256" key="6">
    <source>
        <dbReference type="SAM" id="MobiDB-lite"/>
    </source>
</evidence>
<dbReference type="GO" id="GO:0005737">
    <property type="term" value="C:cytoplasm"/>
    <property type="evidence" value="ECO:0007669"/>
    <property type="project" value="UniProtKB-SubCell"/>
</dbReference>
<accession>A0A1I8H435</accession>
<dbReference type="CDD" id="cd12250">
    <property type="entry name" value="RRM2_hnRNPR_like"/>
    <property type="match status" value="1"/>
</dbReference>
<dbReference type="GO" id="GO:0003723">
    <property type="term" value="F:RNA binding"/>
    <property type="evidence" value="ECO:0007669"/>
    <property type="project" value="UniProtKB-UniRule"/>
</dbReference>
<dbReference type="CDD" id="cd12251">
    <property type="entry name" value="RRM3_hnRNPR_like"/>
    <property type="match status" value="1"/>
</dbReference>
<dbReference type="InterPro" id="IPR000504">
    <property type="entry name" value="RRM_dom"/>
</dbReference>
<comment type="subcellular location">
    <subcellularLocation>
        <location evidence="1">Cytoplasm</location>
    </subcellularLocation>
</comment>
<dbReference type="Pfam" id="PF18360">
    <property type="entry name" value="hnRNP_Q_AcD"/>
    <property type="match status" value="1"/>
</dbReference>
<dbReference type="CDD" id="cd21039">
    <property type="entry name" value="NURR"/>
    <property type="match status" value="1"/>
</dbReference>
<keyword evidence="4 5" id="KW-0694">RNA-binding</keyword>
<keyword evidence="3" id="KW-0677">Repeat</keyword>
<dbReference type="Proteomes" id="UP000095280">
    <property type="component" value="Unplaced"/>
</dbReference>
<sequence>MKQGISEAVATEVQNLFATGAIGYRDLSQEALACLKDFPEDQINSAVKEFSETDLSEIKDRSAHLVSILRVWHEAKAGGHAQPSHGPNEATIKALLERTGFHHEVTSGQRHYGPPSNWDGEPPTHQSEVFLGKLPKDLYEDELVPLCEQSGSIYEMRIMLNDYEIRPGKKIKVNVSTPNLRLFVGNIPKTKSRDEIMEEFSKLTENLKDVIVYSTPDDLNTQRKNRGFCFLHFDSHIDAANAKKKLGRRGVRIFNSDIYVDWADPIDDNEEVNLSDVKILYVKNLSSDVTEDQVREAFGSHGPLEKVKRMKDYAFVHFEEREHALKAMEALNGHEGLGKGLLEVSLARPVSDKVKQKREQRKMEHHTHRWGGGAPAVGAAAFDGGAAGGFYNSRGVGAAPFRSGGRGGRWAAAAAGA</sequence>
<evidence type="ECO:0000256" key="3">
    <source>
        <dbReference type="ARBA" id="ARBA00022737"/>
    </source>
</evidence>
<evidence type="ECO:0000259" key="7">
    <source>
        <dbReference type="PROSITE" id="PS50102"/>
    </source>
</evidence>
<feature type="compositionally biased region" description="Basic residues" evidence="6">
    <location>
        <begin position="355"/>
        <end position="369"/>
    </location>
</feature>
<dbReference type="InterPro" id="IPR035979">
    <property type="entry name" value="RBD_domain_sf"/>
</dbReference>
<feature type="region of interest" description="Disordered" evidence="6">
    <location>
        <begin position="352"/>
        <end position="374"/>
    </location>
</feature>
<keyword evidence="2" id="KW-0963">Cytoplasm</keyword>
<dbReference type="PROSITE" id="PS50102">
    <property type="entry name" value="RRM"/>
    <property type="match status" value="2"/>
</dbReference>
<dbReference type="InterPro" id="IPR041337">
    <property type="entry name" value="hnRNP_Q_AcD"/>
</dbReference>
<keyword evidence="8" id="KW-1185">Reference proteome</keyword>
<proteinExistence type="predicted"/>
<evidence type="ECO:0000256" key="1">
    <source>
        <dbReference type="ARBA" id="ARBA00004496"/>
    </source>
</evidence>
<dbReference type="PANTHER" id="PTHR21245">
    <property type="entry name" value="HETEROGENEOUS NUCLEAR RIBONUCLEOPROTEIN"/>
    <property type="match status" value="1"/>
</dbReference>
<dbReference type="Gene3D" id="3.30.70.330">
    <property type="match status" value="2"/>
</dbReference>
<dbReference type="AlphaFoldDB" id="A0A1I8H435"/>
<protein>
    <submittedName>
        <fullName evidence="9">RRM domain-containing protein</fullName>
    </submittedName>
</protein>
<dbReference type="SMART" id="SM00360">
    <property type="entry name" value="RRM"/>
    <property type="match status" value="2"/>
</dbReference>
<feature type="region of interest" description="Disordered" evidence="6">
    <location>
        <begin position="105"/>
        <end position="125"/>
    </location>
</feature>
<evidence type="ECO:0000256" key="5">
    <source>
        <dbReference type="PROSITE-ProRule" id="PRU00176"/>
    </source>
</evidence>
<dbReference type="FunFam" id="3.30.70.330:FF:000023">
    <property type="entry name" value="Heterogeneous nuclear ribonucleoprotein q isoform"/>
    <property type="match status" value="1"/>
</dbReference>
<evidence type="ECO:0000313" key="9">
    <source>
        <dbReference type="WBParaSite" id="maker-uti_cns_0004328-snap-gene-0.9-mRNA-1"/>
    </source>
</evidence>
<organism evidence="8 9">
    <name type="scientific">Macrostomum lignano</name>
    <dbReference type="NCBI Taxonomy" id="282301"/>
    <lineage>
        <taxon>Eukaryota</taxon>
        <taxon>Metazoa</taxon>
        <taxon>Spiralia</taxon>
        <taxon>Lophotrochozoa</taxon>
        <taxon>Platyhelminthes</taxon>
        <taxon>Rhabditophora</taxon>
        <taxon>Macrostomorpha</taxon>
        <taxon>Macrostomida</taxon>
        <taxon>Macrostomidae</taxon>
        <taxon>Macrostomum</taxon>
    </lineage>
</organism>
<evidence type="ECO:0000256" key="4">
    <source>
        <dbReference type="ARBA" id="ARBA00022884"/>
    </source>
</evidence>
<dbReference type="InterPro" id="IPR012677">
    <property type="entry name" value="Nucleotide-bd_a/b_plait_sf"/>
</dbReference>
<dbReference type="FunFam" id="3.30.70.330:FF:000027">
    <property type="entry name" value="Heterogeneous nuclear ribonucleoprotein q isoform"/>
    <property type="match status" value="1"/>
</dbReference>
<reference evidence="9" key="1">
    <citation type="submission" date="2016-11" db="UniProtKB">
        <authorList>
            <consortium name="WormBaseParasite"/>
        </authorList>
    </citation>
    <scope>IDENTIFICATION</scope>
</reference>
<evidence type="ECO:0000256" key="2">
    <source>
        <dbReference type="ARBA" id="ARBA00022490"/>
    </source>
</evidence>
<dbReference type="Pfam" id="PF00076">
    <property type="entry name" value="RRM_1"/>
    <property type="match status" value="2"/>
</dbReference>
<feature type="domain" description="RRM" evidence="7">
    <location>
        <begin position="278"/>
        <end position="349"/>
    </location>
</feature>
<dbReference type="WBParaSite" id="maker-uti_cns_0004328-snap-gene-0.9-mRNA-1">
    <property type="protein sequence ID" value="maker-uti_cns_0004328-snap-gene-0.9-mRNA-1"/>
    <property type="gene ID" value="maker-uti_cns_0004328-snap-gene-0.9"/>
</dbReference>